<name>A0ACB8RP81_9AGAM</name>
<reference evidence="1" key="2">
    <citation type="journal article" date="2022" name="New Phytol.">
        <title>Evolutionary transition to the ectomycorrhizal habit in the genomes of a hyperdiverse lineage of mushroom-forming fungi.</title>
        <authorList>
            <person name="Looney B."/>
            <person name="Miyauchi S."/>
            <person name="Morin E."/>
            <person name="Drula E."/>
            <person name="Courty P.E."/>
            <person name="Kohler A."/>
            <person name="Kuo A."/>
            <person name="LaButti K."/>
            <person name="Pangilinan J."/>
            <person name="Lipzen A."/>
            <person name="Riley R."/>
            <person name="Andreopoulos W."/>
            <person name="He G."/>
            <person name="Johnson J."/>
            <person name="Nolan M."/>
            <person name="Tritt A."/>
            <person name="Barry K.W."/>
            <person name="Grigoriev I.V."/>
            <person name="Nagy L.G."/>
            <person name="Hibbett D."/>
            <person name="Henrissat B."/>
            <person name="Matheny P.B."/>
            <person name="Labbe J."/>
            <person name="Martin F.M."/>
        </authorList>
    </citation>
    <scope>NUCLEOTIDE SEQUENCE</scope>
    <source>
        <strain evidence="1">FP105234-sp</strain>
    </source>
</reference>
<comment type="caution">
    <text evidence="1">The sequence shown here is derived from an EMBL/GenBank/DDBJ whole genome shotgun (WGS) entry which is preliminary data.</text>
</comment>
<evidence type="ECO:0000313" key="2">
    <source>
        <dbReference type="Proteomes" id="UP000814033"/>
    </source>
</evidence>
<reference evidence="1" key="1">
    <citation type="submission" date="2021-02" db="EMBL/GenBank/DDBJ databases">
        <authorList>
            <consortium name="DOE Joint Genome Institute"/>
            <person name="Ahrendt S."/>
            <person name="Looney B.P."/>
            <person name="Miyauchi S."/>
            <person name="Morin E."/>
            <person name="Drula E."/>
            <person name="Courty P.E."/>
            <person name="Chicoki N."/>
            <person name="Fauchery L."/>
            <person name="Kohler A."/>
            <person name="Kuo A."/>
            <person name="Labutti K."/>
            <person name="Pangilinan J."/>
            <person name="Lipzen A."/>
            <person name="Riley R."/>
            <person name="Andreopoulos W."/>
            <person name="He G."/>
            <person name="Johnson J."/>
            <person name="Barry K.W."/>
            <person name="Grigoriev I.V."/>
            <person name="Nagy L."/>
            <person name="Hibbett D."/>
            <person name="Henrissat B."/>
            <person name="Matheny P.B."/>
            <person name="Labbe J."/>
            <person name="Martin F."/>
        </authorList>
    </citation>
    <scope>NUCLEOTIDE SEQUENCE</scope>
    <source>
        <strain evidence="1">FP105234-sp</strain>
    </source>
</reference>
<sequence length="365" mass="38799">MRQIPGITVPLTHLPLLVLSLFVSQVIHEAGHAICAAVDATPIQSIGASFTLIVPAAFVALPMSGIRSLVPRARARIAAAGSLHNLVLGIGRVVLATDADSPLADHLPVGAVITKLDDASLGGSDDVWTTFLAGPPSPTLGEGWCINTTLFLNASGVCCDGSAPASALACFSGAGETHCVDPIPLLGTKEMNGPRCSDECAGAQTCVRPRAGELLLRILVRSDGDDRVVLWRGPRVEVWEQVEVDIWRSRWGIMPQWLPKIGSVFFEYLNMLTLSLYIFNLLPLPFLDGSEVLEATLEWWLSGATSVVEVDLEGGMRDSRGLSGARAGERGGGKKRIRRGAEVVTIALLGGCALLVVVDWFKHVS</sequence>
<organism evidence="1 2">
    <name type="scientific">Auriscalpium vulgare</name>
    <dbReference type="NCBI Taxonomy" id="40419"/>
    <lineage>
        <taxon>Eukaryota</taxon>
        <taxon>Fungi</taxon>
        <taxon>Dikarya</taxon>
        <taxon>Basidiomycota</taxon>
        <taxon>Agaricomycotina</taxon>
        <taxon>Agaricomycetes</taxon>
        <taxon>Russulales</taxon>
        <taxon>Auriscalpiaceae</taxon>
        <taxon>Auriscalpium</taxon>
    </lineage>
</organism>
<dbReference type="EMBL" id="MU275938">
    <property type="protein sequence ID" value="KAI0045918.1"/>
    <property type="molecule type" value="Genomic_DNA"/>
</dbReference>
<proteinExistence type="predicted"/>
<gene>
    <name evidence="1" type="ORF">FA95DRAFT_74971</name>
</gene>
<accession>A0ACB8RP81</accession>
<protein>
    <submittedName>
        <fullName evidence="1">Uncharacterized protein</fullName>
    </submittedName>
</protein>
<evidence type="ECO:0000313" key="1">
    <source>
        <dbReference type="EMBL" id="KAI0045918.1"/>
    </source>
</evidence>
<dbReference type="Proteomes" id="UP000814033">
    <property type="component" value="Unassembled WGS sequence"/>
</dbReference>
<keyword evidence="2" id="KW-1185">Reference proteome</keyword>